<dbReference type="CDD" id="cd24098">
    <property type="entry name" value="ASKHA_NBD_TobZ_N"/>
    <property type="match status" value="1"/>
</dbReference>
<dbReference type="GO" id="GO:0003824">
    <property type="term" value="F:catalytic activity"/>
    <property type="evidence" value="ECO:0007669"/>
    <property type="project" value="InterPro"/>
</dbReference>
<dbReference type="EMBL" id="DRTB01000158">
    <property type="protein sequence ID" value="HHE04844.1"/>
    <property type="molecule type" value="Genomic_DNA"/>
</dbReference>
<dbReference type="Proteomes" id="UP000886110">
    <property type="component" value="Unassembled WGS sequence"/>
</dbReference>
<evidence type="ECO:0008006" key="5">
    <source>
        <dbReference type="Google" id="ProtNLM"/>
    </source>
</evidence>
<reference evidence="4" key="1">
    <citation type="journal article" date="2020" name="mSystems">
        <title>Genome- and Community-Level Interaction Insights into Carbon Utilization and Element Cycling Functions of Hydrothermarchaeota in Hydrothermal Sediment.</title>
        <authorList>
            <person name="Zhou Z."/>
            <person name="Liu Y."/>
            <person name="Xu W."/>
            <person name="Pan J."/>
            <person name="Luo Z.H."/>
            <person name="Li M."/>
        </authorList>
    </citation>
    <scope>NUCLEOTIDE SEQUENCE [LARGE SCALE GENOMIC DNA]</scope>
    <source>
        <strain evidence="4">HyVt-74</strain>
    </source>
</reference>
<dbReference type="Pfam" id="PF16861">
    <property type="entry name" value="Carbam_trans_C"/>
    <property type="match status" value="1"/>
</dbReference>
<evidence type="ECO:0000256" key="1">
    <source>
        <dbReference type="ARBA" id="ARBA00006129"/>
    </source>
</evidence>
<dbReference type="InterPro" id="IPR051338">
    <property type="entry name" value="NodU/CmcH_Carbamoyltrnsfr"/>
</dbReference>
<dbReference type="Gene3D" id="3.30.420.40">
    <property type="match status" value="2"/>
</dbReference>
<comment type="caution">
    <text evidence="4">The sequence shown here is derived from an EMBL/GenBank/DDBJ whole genome shotgun (WGS) entry which is preliminary data.</text>
</comment>
<dbReference type="InterPro" id="IPR003696">
    <property type="entry name" value="Carbtransf_dom"/>
</dbReference>
<feature type="domain" description="Carbamoyltransferase C-terminal" evidence="3">
    <location>
        <begin position="360"/>
        <end position="524"/>
    </location>
</feature>
<dbReference type="InterPro" id="IPR038152">
    <property type="entry name" value="Carbam_trans_C_sf"/>
</dbReference>
<dbReference type="AlphaFoldDB" id="A0A7C5DF12"/>
<feature type="domain" description="Carbamoyltransferase" evidence="2">
    <location>
        <begin position="1"/>
        <end position="305"/>
    </location>
</feature>
<proteinExistence type="inferred from homology"/>
<dbReference type="Pfam" id="PF02543">
    <property type="entry name" value="Carbam_trans_N"/>
    <property type="match status" value="1"/>
</dbReference>
<dbReference type="InterPro" id="IPR031730">
    <property type="entry name" value="Carbam_trans_C"/>
</dbReference>
<evidence type="ECO:0000259" key="3">
    <source>
        <dbReference type="Pfam" id="PF16861"/>
    </source>
</evidence>
<dbReference type="InterPro" id="IPR043129">
    <property type="entry name" value="ATPase_NBD"/>
</dbReference>
<dbReference type="Gene3D" id="3.90.870.20">
    <property type="entry name" value="Carbamoyltransferase, C-terminal domain"/>
    <property type="match status" value="1"/>
</dbReference>
<dbReference type="SUPFAM" id="SSF53067">
    <property type="entry name" value="Actin-like ATPase domain"/>
    <property type="match status" value="1"/>
</dbReference>
<accession>A0A7C5DF12</accession>
<name>A0A7C5DF12_UNCW3</name>
<comment type="similarity">
    <text evidence="1">Belongs to the NodU/CmcH family.</text>
</comment>
<evidence type="ECO:0000259" key="2">
    <source>
        <dbReference type="Pfam" id="PF02543"/>
    </source>
</evidence>
<gene>
    <name evidence="4" type="ORF">ENL19_02135</name>
</gene>
<sequence>IKFCVDYLGISPVEIDYIVIPRNPLARLPSKFFYALRMSGYTIKQIKDLFHPRSIRREVAKALNVSCENITSRFHRVEHHLAHLAASFYTSPFEKSILLSIDGIGDFTSTMWGVGEGNKIKPLGHISFPHSIGLFYTAFAQYLGFVNYGEENKLMELSSLGDPIFYDEMKKILIYDYPLNYKLNLDYFTFHKKGISLYWQENKPKLDSLFNRHLETRLGPRRGVDERIELRHKQVAASVQMRLESAVYDILNELYSQKFIPNLSYAGGVAYNSVLNGKIAKKTSIRNIFIHSATDDAGLSLGAALYFYYNILDRQRIGTDLFSPYLGPSHSISRVKSAIRKKRLKIIDTKNPMKLVSLDLAAGKIIALFQGRVEWSKFSLGNRSILCDAGNKVAIKRIKRIAGLEFFSTVPVVIMEDYLNDYFDALNISPYMLFSFPVKKGVKKYLYPVIDRKGSVRVQTLRRVQNPMLWDILDYYRQKMQSPLIVNAPIGRDTPIINTPEETINFFIENDIDGILMSNLYIRK</sequence>
<protein>
    <recommendedName>
        <fullName evidence="5">Carbamoyltransferase</fullName>
    </recommendedName>
</protein>
<evidence type="ECO:0000313" key="4">
    <source>
        <dbReference type="EMBL" id="HHE04844.1"/>
    </source>
</evidence>
<feature type="non-terminal residue" evidence="4">
    <location>
        <position position="1"/>
    </location>
</feature>
<organism evidence="4">
    <name type="scientific">candidate division WOR-3 bacterium</name>
    <dbReference type="NCBI Taxonomy" id="2052148"/>
    <lineage>
        <taxon>Bacteria</taxon>
        <taxon>Bacteria division WOR-3</taxon>
    </lineage>
</organism>
<dbReference type="PANTHER" id="PTHR34847:SF1">
    <property type="entry name" value="NODULATION PROTEIN U"/>
    <property type="match status" value="1"/>
</dbReference>
<dbReference type="PANTHER" id="PTHR34847">
    <property type="entry name" value="NODULATION PROTEIN U"/>
    <property type="match status" value="1"/>
</dbReference>